<dbReference type="EC" id="1.10.3.2" evidence="4 13"/>
<evidence type="ECO:0000256" key="3">
    <source>
        <dbReference type="ARBA" id="ARBA00010609"/>
    </source>
</evidence>
<gene>
    <name evidence="17" type="ORF">SLEP1_g23446</name>
</gene>
<dbReference type="PROSITE" id="PS00080">
    <property type="entry name" value="MULTICOPPER_OXIDASE2"/>
    <property type="match status" value="1"/>
</dbReference>
<dbReference type="InterPro" id="IPR011706">
    <property type="entry name" value="Cu-oxidase_C"/>
</dbReference>
<keyword evidence="6 13" id="KW-0964">Secreted</keyword>
<evidence type="ECO:0000256" key="13">
    <source>
        <dbReference type="RuleBase" id="RU361119"/>
    </source>
</evidence>
<dbReference type="Pfam" id="PF00394">
    <property type="entry name" value="Cu-oxidase"/>
    <property type="match status" value="1"/>
</dbReference>
<keyword evidence="9 13" id="KW-0560">Oxidoreductase</keyword>
<comment type="subcellular location">
    <subcellularLocation>
        <location evidence="2 13">Secreted</location>
        <location evidence="2 13">Extracellular space</location>
        <location evidence="2 13">Apoplast</location>
    </subcellularLocation>
</comment>
<evidence type="ECO:0000256" key="1">
    <source>
        <dbReference type="ARBA" id="ARBA00000349"/>
    </source>
</evidence>
<keyword evidence="8 13" id="KW-0677">Repeat</keyword>
<dbReference type="Pfam" id="PF07732">
    <property type="entry name" value="Cu-oxidase_3"/>
    <property type="match status" value="1"/>
</dbReference>
<dbReference type="GO" id="GO:0046274">
    <property type="term" value="P:lignin catabolic process"/>
    <property type="evidence" value="ECO:0007669"/>
    <property type="project" value="UniProtKB-KW"/>
</dbReference>
<dbReference type="EMBL" id="BPVZ01000036">
    <property type="protein sequence ID" value="GKV12278.1"/>
    <property type="molecule type" value="Genomic_DNA"/>
</dbReference>
<keyword evidence="5 13" id="KW-0052">Apoplast</keyword>
<keyword evidence="7 13" id="KW-0479">Metal-binding</keyword>
<dbReference type="InterPro" id="IPR002355">
    <property type="entry name" value="Cu_oxidase_Cu_BS"/>
</dbReference>
<evidence type="ECO:0000256" key="10">
    <source>
        <dbReference type="ARBA" id="ARBA00023008"/>
    </source>
</evidence>
<evidence type="ECO:0000256" key="8">
    <source>
        <dbReference type="ARBA" id="ARBA00022737"/>
    </source>
</evidence>
<name>A0AAV5JCF0_9ROSI</name>
<evidence type="ECO:0000313" key="18">
    <source>
        <dbReference type="Proteomes" id="UP001054252"/>
    </source>
</evidence>
<dbReference type="NCBIfam" id="TIGR03389">
    <property type="entry name" value="laccase"/>
    <property type="match status" value="1"/>
</dbReference>
<evidence type="ECO:0000256" key="11">
    <source>
        <dbReference type="ARBA" id="ARBA00023180"/>
    </source>
</evidence>
<accession>A0AAV5JCF0</accession>
<evidence type="ECO:0000256" key="6">
    <source>
        <dbReference type="ARBA" id="ARBA00022525"/>
    </source>
</evidence>
<keyword evidence="12 13" id="KW-0439">Lignin degradation</keyword>
<feature type="domain" description="Plastocyanin-like" evidence="15">
    <location>
        <begin position="448"/>
        <end position="564"/>
    </location>
</feature>
<dbReference type="InterPro" id="IPR001117">
    <property type="entry name" value="Cu-oxidase_2nd"/>
</dbReference>
<evidence type="ECO:0000256" key="12">
    <source>
        <dbReference type="ARBA" id="ARBA00023185"/>
    </source>
</evidence>
<dbReference type="CDD" id="cd13875">
    <property type="entry name" value="CuRO_2_LCC_plant"/>
    <property type="match status" value="1"/>
</dbReference>
<dbReference type="SUPFAM" id="SSF49503">
    <property type="entry name" value="Cupredoxins"/>
    <property type="match status" value="3"/>
</dbReference>
<comment type="function">
    <text evidence="13">Lignin degradation and detoxification of lignin-derived products.</text>
</comment>
<comment type="cofactor">
    <cofactor evidence="13">
        <name>Cu cation</name>
        <dbReference type="ChEBI" id="CHEBI:23378"/>
    </cofactor>
    <text evidence="13">Binds 4 Cu cations per monomer.</text>
</comment>
<organism evidence="17 18">
    <name type="scientific">Rubroshorea leprosula</name>
    <dbReference type="NCBI Taxonomy" id="152421"/>
    <lineage>
        <taxon>Eukaryota</taxon>
        <taxon>Viridiplantae</taxon>
        <taxon>Streptophyta</taxon>
        <taxon>Embryophyta</taxon>
        <taxon>Tracheophyta</taxon>
        <taxon>Spermatophyta</taxon>
        <taxon>Magnoliopsida</taxon>
        <taxon>eudicotyledons</taxon>
        <taxon>Gunneridae</taxon>
        <taxon>Pentapetalae</taxon>
        <taxon>rosids</taxon>
        <taxon>malvids</taxon>
        <taxon>Malvales</taxon>
        <taxon>Dipterocarpaceae</taxon>
        <taxon>Rubroshorea</taxon>
    </lineage>
</organism>
<dbReference type="PANTHER" id="PTHR11709:SF261">
    <property type="entry name" value="LACCASE"/>
    <property type="match status" value="1"/>
</dbReference>
<keyword evidence="18" id="KW-1185">Reference proteome</keyword>
<evidence type="ECO:0000256" key="9">
    <source>
        <dbReference type="ARBA" id="ARBA00023002"/>
    </source>
</evidence>
<dbReference type="InterPro" id="IPR034285">
    <property type="entry name" value="CuRO_2_LCC"/>
</dbReference>
<evidence type="ECO:0000259" key="16">
    <source>
        <dbReference type="Pfam" id="PF07732"/>
    </source>
</evidence>
<dbReference type="PROSITE" id="PS00079">
    <property type="entry name" value="MULTICOPPER_OXIDASE1"/>
    <property type="match status" value="1"/>
</dbReference>
<protein>
    <recommendedName>
        <fullName evidence="4 13">Laccase</fullName>
        <ecNumber evidence="4 13">1.10.3.2</ecNumber>
    </recommendedName>
    <alternativeName>
        <fullName evidence="13">Benzenediol:oxygen oxidoreductase</fullName>
    </alternativeName>
    <alternativeName>
        <fullName evidence="13">Diphenol oxidase</fullName>
    </alternativeName>
    <alternativeName>
        <fullName evidence="13">Urishiol oxidase</fullName>
    </alternativeName>
</protein>
<comment type="caution">
    <text evidence="17">The sequence shown here is derived from an EMBL/GenBank/DDBJ whole genome shotgun (WGS) entry which is preliminary data.</text>
</comment>
<dbReference type="Proteomes" id="UP001054252">
    <property type="component" value="Unassembled WGS sequence"/>
</dbReference>
<dbReference type="InterPro" id="IPR033138">
    <property type="entry name" value="Cu_oxidase_CS"/>
</dbReference>
<evidence type="ECO:0000256" key="7">
    <source>
        <dbReference type="ARBA" id="ARBA00022723"/>
    </source>
</evidence>
<evidence type="ECO:0000256" key="5">
    <source>
        <dbReference type="ARBA" id="ARBA00022523"/>
    </source>
</evidence>
<feature type="domain" description="Plastocyanin-like" evidence="16">
    <location>
        <begin position="58"/>
        <end position="171"/>
    </location>
</feature>
<evidence type="ECO:0000313" key="17">
    <source>
        <dbReference type="EMBL" id="GKV12278.1"/>
    </source>
</evidence>
<dbReference type="PANTHER" id="PTHR11709">
    <property type="entry name" value="MULTI-COPPER OXIDASE"/>
    <property type="match status" value="1"/>
</dbReference>
<keyword evidence="10 13" id="KW-0186">Copper</keyword>
<evidence type="ECO:0000259" key="14">
    <source>
        <dbReference type="Pfam" id="PF00394"/>
    </source>
</evidence>
<evidence type="ECO:0000256" key="4">
    <source>
        <dbReference type="ARBA" id="ARBA00012297"/>
    </source>
</evidence>
<evidence type="ECO:0000259" key="15">
    <source>
        <dbReference type="Pfam" id="PF07731"/>
    </source>
</evidence>
<dbReference type="InterPro" id="IPR034288">
    <property type="entry name" value="CuRO_1_LCC"/>
</dbReference>
<proteinExistence type="inferred from homology"/>
<dbReference type="InterPro" id="IPR045087">
    <property type="entry name" value="Cu-oxidase_fam"/>
</dbReference>
<comment type="similarity">
    <text evidence="3 13">Belongs to the multicopper oxidase family.</text>
</comment>
<dbReference type="AlphaFoldDB" id="A0AAV5JCF0"/>
<dbReference type="GO" id="GO:0048046">
    <property type="term" value="C:apoplast"/>
    <property type="evidence" value="ECO:0007669"/>
    <property type="project" value="UniProtKB-SubCell"/>
</dbReference>
<evidence type="ECO:0000256" key="2">
    <source>
        <dbReference type="ARBA" id="ARBA00004271"/>
    </source>
</evidence>
<dbReference type="InterPro" id="IPR008972">
    <property type="entry name" value="Cupredoxin"/>
</dbReference>
<dbReference type="Pfam" id="PF07731">
    <property type="entry name" value="Cu-oxidase_2"/>
    <property type="match status" value="1"/>
</dbReference>
<dbReference type="GO" id="GO:0005507">
    <property type="term" value="F:copper ion binding"/>
    <property type="evidence" value="ECO:0007669"/>
    <property type="project" value="InterPro"/>
</dbReference>
<dbReference type="InterPro" id="IPR017761">
    <property type="entry name" value="Laccase"/>
</dbReference>
<comment type="catalytic activity">
    <reaction evidence="1 13">
        <text>4 hydroquinone + O2 = 4 benzosemiquinone + 2 H2O</text>
        <dbReference type="Rhea" id="RHEA:11276"/>
        <dbReference type="ChEBI" id="CHEBI:15377"/>
        <dbReference type="ChEBI" id="CHEBI:15379"/>
        <dbReference type="ChEBI" id="CHEBI:17594"/>
        <dbReference type="ChEBI" id="CHEBI:17977"/>
        <dbReference type="EC" id="1.10.3.2"/>
    </reaction>
</comment>
<dbReference type="InterPro" id="IPR011707">
    <property type="entry name" value="Cu-oxidase-like_N"/>
</dbReference>
<keyword evidence="11" id="KW-0325">Glycoprotein</keyword>
<feature type="domain" description="Plastocyanin-like" evidence="14">
    <location>
        <begin position="184"/>
        <end position="333"/>
    </location>
</feature>
<dbReference type="CDD" id="cd13849">
    <property type="entry name" value="CuRO_1_LCC_plant"/>
    <property type="match status" value="1"/>
</dbReference>
<reference evidence="17 18" key="1">
    <citation type="journal article" date="2021" name="Commun. Biol.">
        <title>The genome of Shorea leprosula (Dipterocarpaceae) highlights the ecological relevance of drought in aseasonal tropical rainforests.</title>
        <authorList>
            <person name="Ng K.K.S."/>
            <person name="Kobayashi M.J."/>
            <person name="Fawcett J.A."/>
            <person name="Hatakeyama M."/>
            <person name="Paape T."/>
            <person name="Ng C.H."/>
            <person name="Ang C.C."/>
            <person name="Tnah L.H."/>
            <person name="Lee C.T."/>
            <person name="Nishiyama T."/>
            <person name="Sese J."/>
            <person name="O'Brien M.J."/>
            <person name="Copetti D."/>
            <person name="Mohd Noor M.I."/>
            <person name="Ong R.C."/>
            <person name="Putra M."/>
            <person name="Sireger I.Z."/>
            <person name="Indrioko S."/>
            <person name="Kosugi Y."/>
            <person name="Izuno A."/>
            <person name="Isagi Y."/>
            <person name="Lee S.L."/>
            <person name="Shimizu K.K."/>
        </authorList>
    </citation>
    <scope>NUCLEOTIDE SEQUENCE [LARGE SCALE GENOMIC DNA]</scope>
    <source>
        <strain evidence="17">214</strain>
    </source>
</reference>
<dbReference type="Gene3D" id="2.60.40.420">
    <property type="entry name" value="Cupredoxins - blue copper proteins"/>
    <property type="match status" value="3"/>
</dbReference>
<dbReference type="GO" id="GO:0052716">
    <property type="term" value="F:hydroquinone:oxygen oxidoreductase activity"/>
    <property type="evidence" value="ECO:0007669"/>
    <property type="project" value="UniProtKB-EC"/>
</dbReference>
<sequence>MRNWGNHVTPVAQQTILSKIVVVSPEKIFSWYCTVILMSWTLLCLAEGKVHYYDFHLREKNFTRLCTTTNMLVVNEQLPGPTIYVQKGDTVFVNVYNHGFYGVTIHWHGVKQPRNPWMDGPVYITQCPIKPGMNFTYEVKFSDEEGTLWWHAHSDWTRVGVHGAIVIYPEEEATYPFRHDAEEVLVLGAWYTYDVNWLVIESDGKTEPVSDSYTISGQPGDFCPCSREETYHWEVEYGKTYLLRLVNAALNAELFFAIAEHNLTVVGMDGAYLKPFESTYVDLAAGQTMDVLVTVNQSPGQYYMAVRQLFTGEASFTKLDKSNVTAILQYSGSHTPPMSLPYFPNTLPGYYNIHAAMSFRSKLKSFFPQNVPKNITTRMFITANLQEYMVNATSNYYISTFNNISWVNPDVDVLQAYYYNMSGFYTVDFPDVPPTFYDFVAYDLGANTTFGTLGTKVKGLEYGEEVEMVFQSANSMNASMDHPMHLHGHSFYAVGSGDGDFDFEEDPKTYNLVDPPALNTATVQKSGWLAIRFKANNPGVWLWHCHLDRHLSWGMNTVFIVKNGNTPETTIQGPPFNMPVCEEKTSINLKRLNDSPLHSESEAV</sequence>